<dbReference type="InterPro" id="IPR001810">
    <property type="entry name" value="F-box_dom"/>
</dbReference>
<dbReference type="PROSITE" id="PS50181">
    <property type="entry name" value="FBOX"/>
    <property type="match status" value="1"/>
</dbReference>
<dbReference type="InterPro" id="IPR032675">
    <property type="entry name" value="LRR_dom_sf"/>
</dbReference>
<proteinExistence type="predicted"/>
<evidence type="ECO:0000259" key="1">
    <source>
        <dbReference type="PROSITE" id="PS50181"/>
    </source>
</evidence>
<dbReference type="CDD" id="cd09917">
    <property type="entry name" value="F-box_SF"/>
    <property type="match status" value="1"/>
</dbReference>
<dbReference type="Pfam" id="PF00646">
    <property type="entry name" value="F-box"/>
    <property type="match status" value="1"/>
</dbReference>
<dbReference type="SUPFAM" id="SSF81383">
    <property type="entry name" value="F-box domain"/>
    <property type="match status" value="1"/>
</dbReference>
<organism evidence="2 3">
    <name type="scientific">Frankliniella occidentalis</name>
    <name type="common">Western flower thrips</name>
    <name type="synonym">Euthrips occidentalis</name>
    <dbReference type="NCBI Taxonomy" id="133901"/>
    <lineage>
        <taxon>Eukaryota</taxon>
        <taxon>Metazoa</taxon>
        <taxon>Ecdysozoa</taxon>
        <taxon>Arthropoda</taxon>
        <taxon>Hexapoda</taxon>
        <taxon>Insecta</taxon>
        <taxon>Pterygota</taxon>
        <taxon>Neoptera</taxon>
        <taxon>Paraneoptera</taxon>
        <taxon>Thysanoptera</taxon>
        <taxon>Terebrantia</taxon>
        <taxon>Thripoidea</taxon>
        <taxon>Thripidae</taxon>
        <taxon>Frankliniella</taxon>
    </lineage>
</organism>
<dbReference type="GeneID" id="113201865"/>
<dbReference type="InterPro" id="IPR036047">
    <property type="entry name" value="F-box-like_dom_sf"/>
</dbReference>
<feature type="domain" description="F-box" evidence="1">
    <location>
        <begin position="26"/>
        <end position="72"/>
    </location>
</feature>
<dbReference type="Gene3D" id="1.20.1280.50">
    <property type="match status" value="1"/>
</dbReference>
<dbReference type="RefSeq" id="XP_026271608.2">
    <property type="nucleotide sequence ID" value="XM_026415823.2"/>
</dbReference>
<evidence type="ECO:0000313" key="3">
    <source>
        <dbReference type="RefSeq" id="XP_026271608.2"/>
    </source>
</evidence>
<name>A0A6J1RTC3_FRAOC</name>
<reference evidence="3" key="1">
    <citation type="submission" date="2025-08" db="UniProtKB">
        <authorList>
            <consortium name="RefSeq"/>
        </authorList>
    </citation>
    <scope>IDENTIFICATION</scope>
    <source>
        <tissue evidence="3">Whole organism</tissue>
    </source>
</reference>
<sequence length="522" mass="57598">MEPSPDRVLEQAEQVQASSDDECSRASAVEQLPDDVLVMVMQHLQLVDLLACRLVSKRLGALAMHPDSWCRQSIDDYVFEDGPRVDTCVVLRLAPCVHSMRLSSCGQSSLRFITTRCAARSLSLTLRSLQPDSNTEVFAQVVRNQLLLGRLRSVRLCFTERVCEELVTLGRGSDALLRTLAAATGLESLVFDTEIPFAVDRLELAPAYPSLKKFHCLLTREAESFVNTVLAGHAATLEDVALCPGRPFQYWVAYDKRTLGTATASLLAGMPRLRRLRCLVLPGLEAVAAVETLTDLSLVAFHLDSPEAAVALLRRAKQLRQVSLLFLENMHSLRDGSKRILAALASQSHVESLTVSGKLPPLEPLARALPALPALRELSVLQGPMDGELVVVQSITPYATPALRRLELSWEELNCPRRCVHAWVHLDAVKTALTDNPSLHILLHNPGACSDRNCQACAEDCHTELKRLTWKPSGGVSWATSEEKVGLFSYEPGACSSPRDHVPRDHVTGKWWRWVQVRHASG</sequence>
<accession>A0A6J1RTC3</accession>
<protein>
    <submittedName>
        <fullName evidence="3">Uncharacterized protein LOC113201865</fullName>
    </submittedName>
</protein>
<evidence type="ECO:0000313" key="2">
    <source>
        <dbReference type="Proteomes" id="UP000504606"/>
    </source>
</evidence>
<dbReference type="Gene3D" id="3.80.10.10">
    <property type="entry name" value="Ribonuclease Inhibitor"/>
    <property type="match status" value="1"/>
</dbReference>
<dbReference type="SMART" id="SM00256">
    <property type="entry name" value="FBOX"/>
    <property type="match status" value="1"/>
</dbReference>
<keyword evidence="2" id="KW-1185">Reference proteome</keyword>
<dbReference type="KEGG" id="foc:113201865"/>
<gene>
    <name evidence="3" type="primary">LOC113201865</name>
</gene>
<dbReference type="OrthoDB" id="10257471at2759"/>
<dbReference type="Proteomes" id="UP000504606">
    <property type="component" value="Unplaced"/>
</dbReference>
<dbReference type="AlphaFoldDB" id="A0A6J1RTC3"/>